<proteinExistence type="predicted"/>
<dbReference type="PANTHER" id="PTHR12126:SF11">
    <property type="entry name" value="NADH DEHYDROGENASE [UBIQUINONE] 1 ALPHA SUBCOMPLEX SUBUNIT 9, MITOCHONDRIAL"/>
    <property type="match status" value="1"/>
</dbReference>
<evidence type="ECO:0000313" key="2">
    <source>
        <dbReference type="EMBL" id="MBB5092224.1"/>
    </source>
</evidence>
<dbReference type="InterPro" id="IPR051207">
    <property type="entry name" value="ComplexI_NDUFA9_subunit"/>
</dbReference>
<protein>
    <submittedName>
        <fullName evidence="2">NADH dehydrogenase</fullName>
        <ecNumber evidence="2">1.6.99.3</ecNumber>
    </submittedName>
</protein>
<comment type="caution">
    <text evidence="2">The sequence shown here is derived from an EMBL/GenBank/DDBJ whole genome shotgun (WGS) entry which is preliminary data.</text>
</comment>
<gene>
    <name evidence="2" type="ORF">HNQ68_002778</name>
</gene>
<dbReference type="Proteomes" id="UP000531231">
    <property type="component" value="Unassembled WGS sequence"/>
</dbReference>
<dbReference type="FunFam" id="3.40.50.720:FF:000702">
    <property type="entry name" value="NADH dehydrogenase (Ubiquinone)"/>
    <property type="match status" value="1"/>
</dbReference>
<dbReference type="CDD" id="cd05271">
    <property type="entry name" value="NDUFA9_like_SDR_a"/>
    <property type="match status" value="1"/>
</dbReference>
<reference evidence="2 3" key="1">
    <citation type="submission" date="2020-08" db="EMBL/GenBank/DDBJ databases">
        <title>Genomic Encyclopedia of Type Strains, Phase IV (KMG-IV): sequencing the most valuable type-strain genomes for metagenomic binning, comparative biology and taxonomic classification.</title>
        <authorList>
            <person name="Goeker M."/>
        </authorList>
    </citation>
    <scope>NUCLEOTIDE SEQUENCE [LARGE SCALE GENOMIC DNA]</scope>
    <source>
        <strain evidence="2 3">DSM 25620</strain>
    </source>
</reference>
<keyword evidence="2" id="KW-0560">Oxidoreductase</keyword>
<sequence length="329" mass="35945">MDTQTLNHRTTPKLVTVFGGSGFVGRHVVDALARRGYRVRVAVRKPEIAYYMQPLGNIGQIQLVQANIRHRWSVERAVKGADYVVNLVGILAEGGKQRFNTVHAIGAKHVAEIAAAAGLPLLHMSALGADLKSASEYARTKAEAERQVLSVKPDAVILRPSVIFGPEDQFFNKFASMSRFSPFMPLIGGGKTQFQPVYVGDVAEVIARAVEGKLQAGKAYELGGAEVLTLRRCMEISLEVIGRKRAFINLPWWVASLQGKILGLLPNPPLTSDHVKLLKSNNVVSQEAADADLTLEGLGIKPQAIDAILPSYLWRYRVLGQYDKASLAR</sequence>
<dbReference type="PANTHER" id="PTHR12126">
    <property type="entry name" value="NADH-UBIQUINONE OXIDOREDUCTASE 39 KDA SUBUNIT-RELATED"/>
    <property type="match status" value="1"/>
</dbReference>
<evidence type="ECO:0000313" key="3">
    <source>
        <dbReference type="Proteomes" id="UP000531231"/>
    </source>
</evidence>
<dbReference type="EMBL" id="JACHIL010000005">
    <property type="protein sequence ID" value="MBB5092224.1"/>
    <property type="molecule type" value="Genomic_DNA"/>
</dbReference>
<name>A0A7W8AKW9_9HYPH</name>
<dbReference type="AlphaFoldDB" id="A0A7W8AKW9"/>
<dbReference type="Gene3D" id="3.40.50.720">
    <property type="entry name" value="NAD(P)-binding Rossmann-like Domain"/>
    <property type="match status" value="1"/>
</dbReference>
<dbReference type="InterPro" id="IPR036291">
    <property type="entry name" value="NAD(P)-bd_dom_sf"/>
</dbReference>
<organism evidence="2 3">
    <name type="scientific">Pseudochrobactrum saccharolyticum</name>
    <dbReference type="NCBI Taxonomy" id="354352"/>
    <lineage>
        <taxon>Bacteria</taxon>
        <taxon>Pseudomonadati</taxon>
        <taxon>Pseudomonadota</taxon>
        <taxon>Alphaproteobacteria</taxon>
        <taxon>Hyphomicrobiales</taxon>
        <taxon>Brucellaceae</taxon>
        <taxon>Pseudochrobactrum</taxon>
    </lineage>
</organism>
<evidence type="ECO:0000259" key="1">
    <source>
        <dbReference type="Pfam" id="PF01370"/>
    </source>
</evidence>
<accession>A0A7W8AKW9</accession>
<feature type="domain" description="NAD-dependent epimerase/dehydratase" evidence="1">
    <location>
        <begin position="15"/>
        <end position="223"/>
    </location>
</feature>
<dbReference type="InterPro" id="IPR001509">
    <property type="entry name" value="Epimerase_deHydtase"/>
</dbReference>
<dbReference type="RefSeq" id="WP_151160119.1">
    <property type="nucleotide sequence ID" value="NZ_JACHIL010000005.1"/>
</dbReference>
<keyword evidence="3" id="KW-1185">Reference proteome</keyword>
<dbReference type="GO" id="GO:0044877">
    <property type="term" value="F:protein-containing complex binding"/>
    <property type="evidence" value="ECO:0007669"/>
    <property type="project" value="TreeGrafter"/>
</dbReference>
<dbReference type="Pfam" id="PF01370">
    <property type="entry name" value="Epimerase"/>
    <property type="match status" value="1"/>
</dbReference>
<dbReference type="EC" id="1.6.99.3" evidence="2"/>
<dbReference type="GO" id="GO:0016491">
    <property type="term" value="F:oxidoreductase activity"/>
    <property type="evidence" value="ECO:0007669"/>
    <property type="project" value="UniProtKB-KW"/>
</dbReference>
<dbReference type="SUPFAM" id="SSF51735">
    <property type="entry name" value="NAD(P)-binding Rossmann-fold domains"/>
    <property type="match status" value="1"/>
</dbReference>